<dbReference type="HOGENOM" id="CLU_001501_5_1_9"/>
<evidence type="ECO:0000256" key="1">
    <source>
        <dbReference type="ARBA" id="ARBA00022801"/>
    </source>
</evidence>
<organism evidence="6 7">
    <name type="scientific">Paenibacillus terrae (strain HPL-003)</name>
    <dbReference type="NCBI Taxonomy" id="985665"/>
    <lineage>
        <taxon>Bacteria</taxon>
        <taxon>Bacillati</taxon>
        <taxon>Bacillota</taxon>
        <taxon>Bacilli</taxon>
        <taxon>Bacillales</taxon>
        <taxon>Paenibacillaceae</taxon>
        <taxon>Paenibacillus</taxon>
    </lineage>
</organism>
<evidence type="ECO:0000259" key="5">
    <source>
        <dbReference type="PROSITE" id="PS52009"/>
    </source>
</evidence>
<sequence length="615" mass="70292">MEGETVTMELTKGTRSNSHMGLTPQEIQYYFRDVYDSGAKLVIPEPYLICELSSRFGMNQEYEGVLDPDGPIKLILPPGPGVPSETCGSVQLVLEYDGALVADGYRLEIHKESRIEIHAAHKRGLKYGMDALHLLLQVEQERCTLPVVSIRDEPSFPVRGIIEGFYGEPWSLADRLDAVRFMATHRMNTFMYAPKDDPYHRELWREPYPADTFAQIQELKEACDQHEVDFHYCISPGNDLSFGSDEDFLSLTEKLAAVISIGVRHFSILMDDIDYVLKGENRHLLGRSGHAHVFLTNKVHAWLAERLPEFTLTVCPSEYWSYWDTVYKKDFRERLHPEIKVFWTGYFVFAPHIGRKHAADNHAFFGHELWLWDNIPVNDCDRDRLFLDPLRGRYSGLPDCGHTGMVANPMNQWECSKVTLITMSHYMWNSERYMPQLSWDWAVRELAGARAEELMFFCRQNRNSRLGGSTYEDVDLALQLRDIPALDIYFERLLQVVSVLRQVPADDLAAGFVAQATPWLERAELDAALWRTLRRAVVSSERPSGAQEEESITPPEVGGGQEPVPLADEVVVELRRCITACLETEARLGSDPAIRAAERWGYVGQDEQGKYRLIL</sequence>
<proteinExistence type="inferred from homology"/>
<dbReference type="InterPro" id="IPR051822">
    <property type="entry name" value="Glycosyl_Hydrolase_84"/>
</dbReference>
<dbReference type="Pfam" id="PF02838">
    <property type="entry name" value="Glyco_hydro_20b"/>
    <property type="match status" value="1"/>
</dbReference>
<evidence type="ECO:0000256" key="2">
    <source>
        <dbReference type="ARBA" id="ARBA00023295"/>
    </source>
</evidence>
<keyword evidence="1 3" id="KW-0378">Hydrolase</keyword>
<reference key="2">
    <citation type="submission" date="2011-11" db="EMBL/GenBank/DDBJ databases">
        <authorList>
            <person name="Shin S.H."/>
            <person name="Kim S."/>
            <person name="Kim J.Y."/>
        </authorList>
    </citation>
    <scope>NUCLEOTIDE SEQUENCE</scope>
    <source>
        <strain>HPL-003</strain>
    </source>
</reference>
<reference evidence="6 7" key="3">
    <citation type="journal article" date="2012" name="J. Bacteriol.">
        <title>Genome Sequence of Paenibacillus terrae HPL-003, a Xylanase-Producing Bacterium Isolated from Soil Found in Forest Residue.</title>
        <authorList>
            <person name="Shin S.H."/>
            <person name="Kim S."/>
            <person name="Kim J.Y."/>
            <person name="Song H.Y."/>
            <person name="Cho S.J."/>
            <person name="Kim D.R."/>
            <person name="Lee K.I."/>
            <person name="Lim H.K."/>
            <person name="Park N.J."/>
            <person name="Hwang I.T."/>
            <person name="Yang K.S."/>
        </authorList>
    </citation>
    <scope>NUCLEOTIDE SEQUENCE [LARGE SCALE GENOMIC DNA]</scope>
    <source>
        <strain evidence="6 7">HPL-003</strain>
    </source>
</reference>
<dbReference type="STRING" id="985665.HPL003_09490"/>
<dbReference type="PANTHER" id="PTHR13170:SF16">
    <property type="entry name" value="PROTEIN O-GLCNACASE"/>
    <property type="match status" value="1"/>
</dbReference>
<dbReference type="eggNOG" id="COG3525">
    <property type="taxonomic scope" value="Bacteria"/>
</dbReference>
<dbReference type="Gene3D" id="3.30.379.10">
    <property type="entry name" value="Chitobiase/beta-hexosaminidase domain 2-like"/>
    <property type="match status" value="1"/>
</dbReference>
<dbReference type="GO" id="GO:0015929">
    <property type="term" value="F:hexosaminidase activity"/>
    <property type="evidence" value="ECO:0007669"/>
    <property type="project" value="UniProtKB-ARBA"/>
</dbReference>
<feature type="domain" description="GH84" evidence="5">
    <location>
        <begin position="157"/>
        <end position="431"/>
    </location>
</feature>
<dbReference type="InterPro" id="IPR029018">
    <property type="entry name" value="Hex-like_dom2"/>
</dbReference>
<dbReference type="KEGG" id="pta:HPL003_09490"/>
<reference evidence="7" key="1">
    <citation type="submission" date="2011-11" db="EMBL/GenBank/DDBJ databases">
        <title>Complete sequence of Paenibacillus terrae HPL-003.</title>
        <authorList>
            <person name="Shin S.H."/>
            <person name="Kim S."/>
            <person name="Kim J.Y."/>
        </authorList>
    </citation>
    <scope>NUCLEOTIDE SEQUENCE [LARGE SCALE GENOMIC DNA]</scope>
    <source>
        <strain evidence="7">HPL-003</strain>
    </source>
</reference>
<accession>G7W1W0</accession>
<dbReference type="SUPFAM" id="SSF55545">
    <property type="entry name" value="beta-N-acetylhexosaminidase-like domain"/>
    <property type="match status" value="1"/>
</dbReference>
<evidence type="ECO:0000256" key="4">
    <source>
        <dbReference type="SAM" id="MobiDB-lite"/>
    </source>
</evidence>
<dbReference type="Gene3D" id="3.20.20.80">
    <property type="entry name" value="Glycosidases"/>
    <property type="match status" value="1"/>
</dbReference>
<dbReference type="GO" id="GO:1901135">
    <property type="term" value="P:carbohydrate derivative metabolic process"/>
    <property type="evidence" value="ECO:0007669"/>
    <property type="project" value="UniProtKB-ARBA"/>
</dbReference>
<evidence type="ECO:0000313" key="6">
    <source>
        <dbReference type="EMBL" id="AET58659.1"/>
    </source>
</evidence>
<feature type="active site" description="Proton donor" evidence="3">
    <location>
        <position position="272"/>
    </location>
</feature>
<name>G7W1W0_PAETH</name>
<protein>
    <submittedName>
        <fullName evidence="6">Hyalurononglucosaminidase</fullName>
    </submittedName>
</protein>
<dbReference type="SUPFAM" id="SSF51445">
    <property type="entry name" value="(Trans)glycosidases"/>
    <property type="match status" value="1"/>
</dbReference>
<dbReference type="GO" id="GO:0005975">
    <property type="term" value="P:carbohydrate metabolic process"/>
    <property type="evidence" value="ECO:0007669"/>
    <property type="project" value="UniProtKB-ARBA"/>
</dbReference>
<dbReference type="InterPro" id="IPR011496">
    <property type="entry name" value="O-GlcNAcase_cat"/>
</dbReference>
<comment type="similarity">
    <text evidence="3">Belongs to the glycosyl hydrolase 84 family.</text>
</comment>
<dbReference type="AlphaFoldDB" id="G7W1W0"/>
<dbReference type="Pfam" id="PF07555">
    <property type="entry name" value="NAGidase"/>
    <property type="match status" value="1"/>
</dbReference>
<dbReference type="InterPro" id="IPR015882">
    <property type="entry name" value="HEX_bac_N"/>
</dbReference>
<dbReference type="EMBL" id="CP003107">
    <property type="protein sequence ID" value="AET58659.1"/>
    <property type="molecule type" value="Genomic_DNA"/>
</dbReference>
<dbReference type="Proteomes" id="UP000005876">
    <property type="component" value="Chromosome"/>
</dbReference>
<dbReference type="PANTHER" id="PTHR13170">
    <property type="entry name" value="O-GLCNACASE"/>
    <property type="match status" value="1"/>
</dbReference>
<evidence type="ECO:0000256" key="3">
    <source>
        <dbReference type="PROSITE-ProRule" id="PRU01353"/>
    </source>
</evidence>
<dbReference type="PROSITE" id="PS52009">
    <property type="entry name" value="GH84"/>
    <property type="match status" value="1"/>
</dbReference>
<feature type="region of interest" description="Disordered" evidence="4">
    <location>
        <begin position="541"/>
        <end position="563"/>
    </location>
</feature>
<gene>
    <name evidence="6" type="ordered locus">HPL003_09490</name>
</gene>
<dbReference type="InterPro" id="IPR017853">
    <property type="entry name" value="GH"/>
</dbReference>
<evidence type="ECO:0000313" key="7">
    <source>
        <dbReference type="Proteomes" id="UP000005876"/>
    </source>
</evidence>
<keyword evidence="2 3" id="KW-0326">Glycosidase</keyword>